<gene>
    <name evidence="1" type="ORF">QBC37DRAFT_72950</name>
</gene>
<evidence type="ECO:0000313" key="2">
    <source>
        <dbReference type="Proteomes" id="UP001301769"/>
    </source>
</evidence>
<organism evidence="1 2">
    <name type="scientific">Rhypophila decipiens</name>
    <dbReference type="NCBI Taxonomy" id="261697"/>
    <lineage>
        <taxon>Eukaryota</taxon>
        <taxon>Fungi</taxon>
        <taxon>Dikarya</taxon>
        <taxon>Ascomycota</taxon>
        <taxon>Pezizomycotina</taxon>
        <taxon>Sordariomycetes</taxon>
        <taxon>Sordariomycetidae</taxon>
        <taxon>Sordariales</taxon>
        <taxon>Naviculisporaceae</taxon>
        <taxon>Rhypophila</taxon>
    </lineage>
</organism>
<dbReference type="EMBL" id="MU858046">
    <property type="protein sequence ID" value="KAK4219879.1"/>
    <property type="molecule type" value="Genomic_DNA"/>
</dbReference>
<dbReference type="Proteomes" id="UP001301769">
    <property type="component" value="Unassembled WGS sequence"/>
</dbReference>
<dbReference type="AlphaFoldDB" id="A0AAN7BDK5"/>
<accession>A0AAN7BDK5</accession>
<sequence>MKAGNNRPLVFSCYFLFWLYSFSSKISFSHFPKSSIQSFMSPFQIHTYYTALYQTVKHEIMRKKRGKANKRTTLPSMCNKCPGISTMFHRRCIENEKMCKL</sequence>
<reference evidence="1" key="2">
    <citation type="submission" date="2023-05" db="EMBL/GenBank/DDBJ databases">
        <authorList>
            <consortium name="Lawrence Berkeley National Laboratory"/>
            <person name="Steindorff A."/>
            <person name="Hensen N."/>
            <person name="Bonometti L."/>
            <person name="Westerberg I."/>
            <person name="Brannstrom I.O."/>
            <person name="Guillou S."/>
            <person name="Cros-Aarteil S."/>
            <person name="Calhoun S."/>
            <person name="Haridas S."/>
            <person name="Kuo A."/>
            <person name="Mondo S."/>
            <person name="Pangilinan J."/>
            <person name="Riley R."/>
            <person name="Labutti K."/>
            <person name="Andreopoulos B."/>
            <person name="Lipzen A."/>
            <person name="Chen C."/>
            <person name="Yanf M."/>
            <person name="Daum C."/>
            <person name="Ng V."/>
            <person name="Clum A."/>
            <person name="Ohm R."/>
            <person name="Martin F."/>
            <person name="Silar P."/>
            <person name="Natvig D."/>
            <person name="Lalanne C."/>
            <person name="Gautier V."/>
            <person name="Ament-Velasquez S.L."/>
            <person name="Kruys A."/>
            <person name="Hutchinson M.I."/>
            <person name="Powell A.J."/>
            <person name="Barry K."/>
            <person name="Miller A.N."/>
            <person name="Grigoriev I.V."/>
            <person name="Debuchy R."/>
            <person name="Gladieux P."/>
            <person name="Thoren M.H."/>
            <person name="Johannesson H."/>
        </authorList>
    </citation>
    <scope>NUCLEOTIDE SEQUENCE</scope>
    <source>
        <strain evidence="1">PSN293</strain>
    </source>
</reference>
<protein>
    <submittedName>
        <fullName evidence="1">Uncharacterized protein</fullName>
    </submittedName>
</protein>
<keyword evidence="2" id="KW-1185">Reference proteome</keyword>
<name>A0AAN7BDK5_9PEZI</name>
<proteinExistence type="predicted"/>
<comment type="caution">
    <text evidence="1">The sequence shown here is derived from an EMBL/GenBank/DDBJ whole genome shotgun (WGS) entry which is preliminary data.</text>
</comment>
<evidence type="ECO:0000313" key="1">
    <source>
        <dbReference type="EMBL" id="KAK4219879.1"/>
    </source>
</evidence>
<reference evidence="1" key="1">
    <citation type="journal article" date="2023" name="Mol. Phylogenet. Evol.">
        <title>Genome-scale phylogeny and comparative genomics of the fungal order Sordariales.</title>
        <authorList>
            <person name="Hensen N."/>
            <person name="Bonometti L."/>
            <person name="Westerberg I."/>
            <person name="Brannstrom I.O."/>
            <person name="Guillou S."/>
            <person name="Cros-Aarteil S."/>
            <person name="Calhoun S."/>
            <person name="Haridas S."/>
            <person name="Kuo A."/>
            <person name="Mondo S."/>
            <person name="Pangilinan J."/>
            <person name="Riley R."/>
            <person name="LaButti K."/>
            <person name="Andreopoulos B."/>
            <person name="Lipzen A."/>
            <person name="Chen C."/>
            <person name="Yan M."/>
            <person name="Daum C."/>
            <person name="Ng V."/>
            <person name="Clum A."/>
            <person name="Steindorff A."/>
            <person name="Ohm R.A."/>
            <person name="Martin F."/>
            <person name="Silar P."/>
            <person name="Natvig D.O."/>
            <person name="Lalanne C."/>
            <person name="Gautier V."/>
            <person name="Ament-Velasquez S.L."/>
            <person name="Kruys A."/>
            <person name="Hutchinson M.I."/>
            <person name="Powell A.J."/>
            <person name="Barry K."/>
            <person name="Miller A.N."/>
            <person name="Grigoriev I.V."/>
            <person name="Debuchy R."/>
            <person name="Gladieux P."/>
            <person name="Hiltunen Thoren M."/>
            <person name="Johannesson H."/>
        </authorList>
    </citation>
    <scope>NUCLEOTIDE SEQUENCE</scope>
    <source>
        <strain evidence="1">PSN293</strain>
    </source>
</reference>